<evidence type="ECO:0000256" key="3">
    <source>
        <dbReference type="ARBA" id="ARBA00022448"/>
    </source>
</evidence>
<comment type="caution">
    <text evidence="14">The sequence shown here is derived from an EMBL/GenBank/DDBJ whole genome shotgun (WGS) entry which is preliminary data.</text>
</comment>
<feature type="transmembrane region" description="Helical" evidence="13">
    <location>
        <begin position="81"/>
        <end position="100"/>
    </location>
</feature>
<keyword evidence="9 13" id="KW-0472">Membrane</keyword>
<evidence type="ECO:0008006" key="16">
    <source>
        <dbReference type="Google" id="ProtNLM"/>
    </source>
</evidence>
<dbReference type="PANTHER" id="PTHR10791:SF30">
    <property type="entry name" value="SUGAR TRANSPORTER SWEET1"/>
    <property type="match status" value="1"/>
</dbReference>
<keyword evidence="3" id="KW-0813">Transport</keyword>
<keyword evidence="6 13" id="KW-0812">Transmembrane</keyword>
<comment type="subunit">
    <text evidence="11">Forms homooligomers and/or heterooligomers.</text>
</comment>
<evidence type="ECO:0000256" key="6">
    <source>
        <dbReference type="ARBA" id="ARBA00022692"/>
    </source>
</evidence>
<evidence type="ECO:0000256" key="7">
    <source>
        <dbReference type="ARBA" id="ARBA00022737"/>
    </source>
</evidence>
<comment type="similarity">
    <text evidence="2">Belongs to the SWEET sugar transporter family.</text>
</comment>
<name>A0AAD8WE52_LOLMU</name>
<evidence type="ECO:0000256" key="2">
    <source>
        <dbReference type="ARBA" id="ARBA00007809"/>
    </source>
</evidence>
<feature type="region of interest" description="Disordered" evidence="12">
    <location>
        <begin position="1"/>
        <end position="53"/>
    </location>
</feature>
<keyword evidence="5" id="KW-0762">Sugar transport</keyword>
<evidence type="ECO:0000256" key="8">
    <source>
        <dbReference type="ARBA" id="ARBA00022989"/>
    </source>
</evidence>
<dbReference type="PANTHER" id="PTHR10791">
    <property type="entry name" value="RAG1-ACTIVATING PROTEIN 1"/>
    <property type="match status" value="1"/>
</dbReference>
<protein>
    <recommendedName>
        <fullName evidence="16">Bidirectional sugar transporter SWEET</fullName>
    </recommendedName>
</protein>
<organism evidence="14 15">
    <name type="scientific">Lolium multiflorum</name>
    <name type="common">Italian ryegrass</name>
    <name type="synonym">Lolium perenne subsp. multiflorum</name>
    <dbReference type="NCBI Taxonomy" id="4521"/>
    <lineage>
        <taxon>Eukaryota</taxon>
        <taxon>Viridiplantae</taxon>
        <taxon>Streptophyta</taxon>
        <taxon>Embryophyta</taxon>
        <taxon>Tracheophyta</taxon>
        <taxon>Spermatophyta</taxon>
        <taxon>Magnoliopsida</taxon>
        <taxon>Liliopsida</taxon>
        <taxon>Poales</taxon>
        <taxon>Poaceae</taxon>
        <taxon>BOP clade</taxon>
        <taxon>Pooideae</taxon>
        <taxon>Poodae</taxon>
        <taxon>Poeae</taxon>
        <taxon>Poeae Chloroplast Group 2 (Poeae type)</taxon>
        <taxon>Loliodinae</taxon>
        <taxon>Loliinae</taxon>
        <taxon>Lolium</taxon>
    </lineage>
</organism>
<feature type="transmembrane region" description="Helical" evidence="13">
    <location>
        <begin position="279"/>
        <end position="301"/>
    </location>
</feature>
<evidence type="ECO:0000313" key="15">
    <source>
        <dbReference type="Proteomes" id="UP001231189"/>
    </source>
</evidence>
<accession>A0AAD8WE52</accession>
<reference evidence="14" key="1">
    <citation type="submission" date="2023-07" db="EMBL/GenBank/DDBJ databases">
        <title>A chromosome-level genome assembly of Lolium multiflorum.</title>
        <authorList>
            <person name="Chen Y."/>
            <person name="Copetti D."/>
            <person name="Kolliker R."/>
            <person name="Studer B."/>
        </authorList>
    </citation>
    <scope>NUCLEOTIDE SEQUENCE</scope>
    <source>
        <strain evidence="14">02402/16</strain>
        <tissue evidence="14">Leaf</tissue>
    </source>
</reference>
<evidence type="ECO:0000256" key="9">
    <source>
        <dbReference type="ARBA" id="ARBA00023136"/>
    </source>
</evidence>
<proteinExistence type="inferred from homology"/>
<feature type="transmembrane region" description="Helical" evidence="13">
    <location>
        <begin position="307"/>
        <end position="330"/>
    </location>
</feature>
<feature type="compositionally biased region" description="Pro residues" evidence="12">
    <location>
        <begin position="37"/>
        <end position="47"/>
    </location>
</feature>
<comment type="subcellular location">
    <subcellularLocation>
        <location evidence="1">Cell membrane</location>
        <topology evidence="1">Multi-pass membrane protein</topology>
    </subcellularLocation>
</comment>
<sequence>MEAVAAGGMQAPTPVADRVAASVAEDEAGLGAEDVPVPSPPPPPPAPAVDGIPPAEVDEQPRVVVPAAAAAAAAWWSEDRVFNKGLLILTVAILGILFIADKGLDLTRWWSELAAMTAKQWLKAMFLAVGDILSLVLIFSPSGYFRRLWTGGAAGLEMLAPPLAGIINGGVWVAYGAFVEGKNISVIIINGTAVLFNICYTIVFFFRSGSPRAITLAMIAAAVALAAMIAATDHYLLINTLGWKASEAVGLSGAITGSLVYFCRALASMMAAREDRGAGGFSGQTLGSIANALVWLAYACFQNDPNMMASSIVGICCFILQAGQLVFFYFNKPREVEGQAIHRPLLDP</sequence>
<evidence type="ECO:0000256" key="5">
    <source>
        <dbReference type="ARBA" id="ARBA00022597"/>
    </source>
</evidence>
<evidence type="ECO:0000256" key="12">
    <source>
        <dbReference type="SAM" id="MobiDB-lite"/>
    </source>
</evidence>
<dbReference type="InterPro" id="IPR004316">
    <property type="entry name" value="SWEET_rpt"/>
</dbReference>
<dbReference type="InterPro" id="IPR047664">
    <property type="entry name" value="SWEET"/>
</dbReference>
<evidence type="ECO:0000256" key="11">
    <source>
        <dbReference type="ARBA" id="ARBA00038715"/>
    </source>
</evidence>
<dbReference type="GO" id="GO:0051119">
    <property type="term" value="F:sugar transmembrane transporter activity"/>
    <property type="evidence" value="ECO:0007669"/>
    <property type="project" value="InterPro"/>
</dbReference>
<dbReference type="Proteomes" id="UP001231189">
    <property type="component" value="Unassembled WGS sequence"/>
</dbReference>
<feature type="transmembrane region" description="Helical" evidence="13">
    <location>
        <begin position="120"/>
        <end position="139"/>
    </location>
</feature>
<evidence type="ECO:0000256" key="4">
    <source>
        <dbReference type="ARBA" id="ARBA00022475"/>
    </source>
</evidence>
<feature type="transmembrane region" description="Helical" evidence="13">
    <location>
        <begin position="159"/>
        <end position="178"/>
    </location>
</feature>
<evidence type="ECO:0000256" key="10">
    <source>
        <dbReference type="ARBA" id="ARBA00037238"/>
    </source>
</evidence>
<feature type="transmembrane region" description="Helical" evidence="13">
    <location>
        <begin position="248"/>
        <end position="267"/>
    </location>
</feature>
<feature type="transmembrane region" description="Helical" evidence="13">
    <location>
        <begin position="184"/>
        <end position="206"/>
    </location>
</feature>
<gene>
    <name evidence="14" type="ORF">QYE76_068629</name>
</gene>
<dbReference type="AlphaFoldDB" id="A0AAD8WE52"/>
<keyword evidence="15" id="KW-1185">Reference proteome</keyword>
<keyword evidence="4" id="KW-1003">Cell membrane</keyword>
<dbReference type="Gene3D" id="1.20.1280.290">
    <property type="match status" value="2"/>
</dbReference>
<dbReference type="EMBL" id="JAUUTY010000004">
    <property type="protein sequence ID" value="KAK1650824.1"/>
    <property type="molecule type" value="Genomic_DNA"/>
</dbReference>
<feature type="transmembrane region" description="Helical" evidence="13">
    <location>
        <begin position="213"/>
        <end position="236"/>
    </location>
</feature>
<keyword evidence="8 13" id="KW-1133">Transmembrane helix</keyword>
<evidence type="ECO:0000256" key="13">
    <source>
        <dbReference type="SAM" id="Phobius"/>
    </source>
</evidence>
<evidence type="ECO:0000256" key="1">
    <source>
        <dbReference type="ARBA" id="ARBA00004651"/>
    </source>
</evidence>
<comment type="function">
    <text evidence="10">Mediates both low-affinity uptake and efflux of sugar across the plasma membrane.</text>
</comment>
<keyword evidence="7" id="KW-0677">Repeat</keyword>
<dbReference type="Pfam" id="PF03083">
    <property type="entry name" value="MtN3_slv"/>
    <property type="match status" value="1"/>
</dbReference>
<evidence type="ECO:0000313" key="14">
    <source>
        <dbReference type="EMBL" id="KAK1650824.1"/>
    </source>
</evidence>
<dbReference type="GO" id="GO:0005886">
    <property type="term" value="C:plasma membrane"/>
    <property type="evidence" value="ECO:0007669"/>
    <property type="project" value="UniProtKB-SubCell"/>
</dbReference>